<dbReference type="NCBIfam" id="TIGR03025">
    <property type="entry name" value="EPS_sugtrans"/>
    <property type="match status" value="1"/>
</dbReference>
<evidence type="ECO:0000256" key="5">
    <source>
        <dbReference type="ARBA" id="ARBA00022989"/>
    </source>
</evidence>
<dbReference type="GO" id="GO:0016020">
    <property type="term" value="C:membrane"/>
    <property type="evidence" value="ECO:0007669"/>
    <property type="project" value="UniProtKB-SubCell"/>
</dbReference>
<dbReference type="AlphaFoldDB" id="A0A7Y9I235"/>
<feature type="transmembrane region" description="Helical" evidence="7">
    <location>
        <begin position="133"/>
        <end position="152"/>
    </location>
</feature>
<keyword evidence="6 7" id="KW-0472">Membrane</keyword>
<proteinExistence type="inferred from homology"/>
<evidence type="ECO:0000313" key="10">
    <source>
        <dbReference type="Proteomes" id="UP000569914"/>
    </source>
</evidence>
<name>A0A7Y9I235_9ACTN</name>
<evidence type="ECO:0000256" key="6">
    <source>
        <dbReference type="ARBA" id="ARBA00023136"/>
    </source>
</evidence>
<evidence type="ECO:0000313" key="9">
    <source>
        <dbReference type="EMBL" id="NYE68768.1"/>
    </source>
</evidence>
<evidence type="ECO:0000256" key="4">
    <source>
        <dbReference type="ARBA" id="ARBA00022692"/>
    </source>
</evidence>
<evidence type="ECO:0000256" key="2">
    <source>
        <dbReference type="ARBA" id="ARBA00006464"/>
    </source>
</evidence>
<dbReference type="PANTHER" id="PTHR30576">
    <property type="entry name" value="COLANIC BIOSYNTHESIS UDP-GLUCOSE LIPID CARRIER TRANSFERASE"/>
    <property type="match status" value="1"/>
</dbReference>
<feature type="transmembrane region" description="Helical" evidence="7">
    <location>
        <begin position="286"/>
        <end position="309"/>
    </location>
</feature>
<reference evidence="9 10" key="1">
    <citation type="submission" date="2020-07" db="EMBL/GenBank/DDBJ databases">
        <title>Sequencing the genomes of 1000 actinobacteria strains.</title>
        <authorList>
            <person name="Klenk H.-P."/>
        </authorList>
    </citation>
    <scope>NUCLEOTIDE SEQUENCE [LARGE SCALE GENOMIC DNA]</scope>
    <source>
        <strain evidence="9 10">DSM 22083</strain>
    </source>
</reference>
<evidence type="ECO:0000256" key="1">
    <source>
        <dbReference type="ARBA" id="ARBA00004141"/>
    </source>
</evidence>
<dbReference type="InterPro" id="IPR003362">
    <property type="entry name" value="Bact_transf"/>
</dbReference>
<evidence type="ECO:0000256" key="7">
    <source>
        <dbReference type="SAM" id="Phobius"/>
    </source>
</evidence>
<comment type="subcellular location">
    <subcellularLocation>
        <location evidence="1">Membrane</location>
        <topology evidence="1">Multi-pass membrane protein</topology>
    </subcellularLocation>
</comment>
<keyword evidence="5 7" id="KW-1133">Transmembrane helix</keyword>
<dbReference type="Proteomes" id="UP000569914">
    <property type="component" value="Unassembled WGS sequence"/>
</dbReference>
<comment type="caution">
    <text evidence="9">The sequence shown here is derived from an EMBL/GenBank/DDBJ whole genome shotgun (WGS) entry which is preliminary data.</text>
</comment>
<protein>
    <submittedName>
        <fullName evidence="9">Exopolysaccharide biosynthesis polyprenyl glycosylphosphotransferase</fullName>
    </submittedName>
</protein>
<dbReference type="EMBL" id="JACCBU010000001">
    <property type="protein sequence ID" value="NYE68768.1"/>
    <property type="molecule type" value="Genomic_DNA"/>
</dbReference>
<feature type="domain" description="Bacterial sugar transferase" evidence="8">
    <location>
        <begin position="281"/>
        <end position="461"/>
    </location>
</feature>
<evidence type="ECO:0000259" key="8">
    <source>
        <dbReference type="Pfam" id="PF02397"/>
    </source>
</evidence>
<feature type="transmembrane region" description="Helical" evidence="7">
    <location>
        <begin position="74"/>
        <end position="95"/>
    </location>
</feature>
<feature type="transmembrane region" description="Helical" evidence="7">
    <location>
        <begin position="38"/>
        <end position="62"/>
    </location>
</feature>
<evidence type="ECO:0000256" key="3">
    <source>
        <dbReference type="ARBA" id="ARBA00022679"/>
    </source>
</evidence>
<dbReference type="Pfam" id="PF02397">
    <property type="entry name" value="Bac_transf"/>
    <property type="match status" value="1"/>
</dbReference>
<gene>
    <name evidence="9" type="ORF">BKA15_000097</name>
</gene>
<keyword evidence="10" id="KW-1185">Reference proteome</keyword>
<keyword evidence="3 9" id="KW-0808">Transferase</keyword>
<keyword evidence="4 7" id="KW-0812">Transmembrane</keyword>
<accession>A0A7Y9I235</accession>
<dbReference type="PANTHER" id="PTHR30576:SF0">
    <property type="entry name" value="UNDECAPRENYL-PHOSPHATE N-ACETYLGALACTOSAMINYL 1-PHOSPHATE TRANSFERASE-RELATED"/>
    <property type="match status" value="1"/>
</dbReference>
<comment type="similarity">
    <text evidence="2">Belongs to the bacterial sugar transferase family.</text>
</comment>
<sequence>MTVPAHDGTPDRALLPTGARARAQVVVVRAMNRRGIRLLHVADLVLVYALLLLISAGMGVLRPNFKAFAHFDEYVWKYALVAVISLAVFSIGGLYDRERRVVVRPALPRMVTLVWTASLIVGLISWLLGDFLIPRSVLLGYAIIGPIALSATRRISRSLRERIEGPPRVLLVGSAEATALAERHLTEASAVAVAGRVGGVTGLERQVIEYAATDVLLLDGDALRDLYADSLSRLENDGVEVLQLVRPHDSLLGLRTVGEIGGMPVVSLSAHVLTRSQQRLKRWMDVVVLLITAPITIPLTIMTAILVAVRAGRPLLFIQDRVGRGEASFPMLKFRTMRPDAEAGTGPVQAATNDPRVIKGLGWLRSTRLDELPQLINVLFGQMTIVGPRPERPEEMEEYERLIPGYRRRHQIEPGITGLAQVYGRYHTHPEFKLGHDLQYLANWSPMVDLQIMVRTAWVILTRRL</sequence>
<dbReference type="RefSeq" id="WP_179747648.1">
    <property type="nucleotide sequence ID" value="NZ_JACCBU010000001.1"/>
</dbReference>
<dbReference type="InterPro" id="IPR017475">
    <property type="entry name" value="EPS_sugar_tfrase"/>
</dbReference>
<dbReference type="GO" id="GO:0016780">
    <property type="term" value="F:phosphotransferase activity, for other substituted phosphate groups"/>
    <property type="evidence" value="ECO:0007669"/>
    <property type="project" value="TreeGrafter"/>
</dbReference>
<feature type="transmembrane region" description="Helical" evidence="7">
    <location>
        <begin position="107"/>
        <end position="127"/>
    </location>
</feature>
<organism evidence="9 10">
    <name type="scientific">Microlunatus parietis</name>
    <dbReference type="NCBI Taxonomy" id="682979"/>
    <lineage>
        <taxon>Bacteria</taxon>
        <taxon>Bacillati</taxon>
        <taxon>Actinomycetota</taxon>
        <taxon>Actinomycetes</taxon>
        <taxon>Propionibacteriales</taxon>
        <taxon>Propionibacteriaceae</taxon>
        <taxon>Microlunatus</taxon>
    </lineage>
</organism>